<keyword evidence="3" id="KW-1185">Reference proteome</keyword>
<dbReference type="InterPro" id="IPR013103">
    <property type="entry name" value="RVT_2"/>
</dbReference>
<dbReference type="Pfam" id="PF07727">
    <property type="entry name" value="RVT_2"/>
    <property type="match status" value="1"/>
</dbReference>
<proteinExistence type="predicted"/>
<feature type="domain" description="Reverse transcriptase Ty1/copia-type" evidence="1">
    <location>
        <begin position="120"/>
        <end position="174"/>
    </location>
</feature>
<sequence>MKMNLRRNDFEVAVIFTEHEARSKIVCKDTSNEVKKTHDAPLGEKLVSEKEKQTVFPTNIESVKQQEKLARKPIKLTVINIKGKGWSSHKKEDQGIDALDLSVYACFLSQEEPKRIDKALSKRAIGTKWIFMNKKDERGIITRNKARLIAQGYTQEEGIDYDEVFAPVARIEAIIGGGGGTLGGGDISGFMYHWLMEMWKSLEVEAFVDAIEIVVVDDKGRR</sequence>
<accession>A0ABQ5EW71</accession>
<protein>
    <submittedName>
        <fullName evidence="2">Ribonuclease H-like domain-containing protein</fullName>
    </submittedName>
</protein>
<dbReference type="EMBL" id="BQNB010016698">
    <property type="protein sequence ID" value="GJT54732.1"/>
    <property type="molecule type" value="Genomic_DNA"/>
</dbReference>
<gene>
    <name evidence="2" type="ORF">Tco_0989786</name>
</gene>
<evidence type="ECO:0000313" key="2">
    <source>
        <dbReference type="EMBL" id="GJT54732.1"/>
    </source>
</evidence>
<reference evidence="2" key="2">
    <citation type="submission" date="2022-01" db="EMBL/GenBank/DDBJ databases">
        <authorList>
            <person name="Yamashiro T."/>
            <person name="Shiraishi A."/>
            <person name="Satake H."/>
            <person name="Nakayama K."/>
        </authorList>
    </citation>
    <scope>NUCLEOTIDE SEQUENCE</scope>
</reference>
<evidence type="ECO:0000313" key="3">
    <source>
        <dbReference type="Proteomes" id="UP001151760"/>
    </source>
</evidence>
<name>A0ABQ5EW71_9ASTR</name>
<dbReference type="Proteomes" id="UP001151760">
    <property type="component" value="Unassembled WGS sequence"/>
</dbReference>
<organism evidence="2 3">
    <name type="scientific">Tanacetum coccineum</name>
    <dbReference type="NCBI Taxonomy" id="301880"/>
    <lineage>
        <taxon>Eukaryota</taxon>
        <taxon>Viridiplantae</taxon>
        <taxon>Streptophyta</taxon>
        <taxon>Embryophyta</taxon>
        <taxon>Tracheophyta</taxon>
        <taxon>Spermatophyta</taxon>
        <taxon>Magnoliopsida</taxon>
        <taxon>eudicotyledons</taxon>
        <taxon>Gunneridae</taxon>
        <taxon>Pentapetalae</taxon>
        <taxon>asterids</taxon>
        <taxon>campanulids</taxon>
        <taxon>Asterales</taxon>
        <taxon>Asteraceae</taxon>
        <taxon>Asteroideae</taxon>
        <taxon>Anthemideae</taxon>
        <taxon>Anthemidinae</taxon>
        <taxon>Tanacetum</taxon>
    </lineage>
</organism>
<comment type="caution">
    <text evidence="2">The sequence shown here is derived from an EMBL/GenBank/DDBJ whole genome shotgun (WGS) entry which is preliminary data.</text>
</comment>
<evidence type="ECO:0000259" key="1">
    <source>
        <dbReference type="Pfam" id="PF07727"/>
    </source>
</evidence>
<reference evidence="2" key="1">
    <citation type="journal article" date="2022" name="Int. J. Mol. Sci.">
        <title>Draft Genome of Tanacetum Coccineum: Genomic Comparison of Closely Related Tanacetum-Family Plants.</title>
        <authorList>
            <person name="Yamashiro T."/>
            <person name="Shiraishi A."/>
            <person name="Nakayama K."/>
            <person name="Satake H."/>
        </authorList>
    </citation>
    <scope>NUCLEOTIDE SEQUENCE</scope>
</reference>